<comment type="caution">
    <text evidence="2">The sequence shown here is derived from an EMBL/GenBank/DDBJ whole genome shotgun (WGS) entry which is preliminary data.</text>
</comment>
<evidence type="ECO:0000313" key="3">
    <source>
        <dbReference type="Proteomes" id="UP000299102"/>
    </source>
</evidence>
<sequence length="133" mass="14650">MILAPPDTAAQDGCPGPPPFRFGADRGPTGLFTTRSPMRCTDTLRSEGISQSECGPGALKNTKHSTYEHSLSCDLTSLLKRHAFFIDRSSSKAMFYHHSHIVCDYNQVWRVKMTSEYAPGVAEKKIGERIASS</sequence>
<gene>
    <name evidence="2" type="ORF">EVAR_42796_1</name>
</gene>
<reference evidence="2 3" key="1">
    <citation type="journal article" date="2019" name="Commun. Biol.">
        <title>The bagworm genome reveals a unique fibroin gene that provides high tensile strength.</title>
        <authorList>
            <person name="Kono N."/>
            <person name="Nakamura H."/>
            <person name="Ohtoshi R."/>
            <person name="Tomita M."/>
            <person name="Numata K."/>
            <person name="Arakawa K."/>
        </authorList>
    </citation>
    <scope>NUCLEOTIDE SEQUENCE [LARGE SCALE GENOMIC DNA]</scope>
</reference>
<organism evidence="2 3">
    <name type="scientific">Eumeta variegata</name>
    <name type="common">Bagworm moth</name>
    <name type="synonym">Eumeta japonica</name>
    <dbReference type="NCBI Taxonomy" id="151549"/>
    <lineage>
        <taxon>Eukaryota</taxon>
        <taxon>Metazoa</taxon>
        <taxon>Ecdysozoa</taxon>
        <taxon>Arthropoda</taxon>
        <taxon>Hexapoda</taxon>
        <taxon>Insecta</taxon>
        <taxon>Pterygota</taxon>
        <taxon>Neoptera</taxon>
        <taxon>Endopterygota</taxon>
        <taxon>Lepidoptera</taxon>
        <taxon>Glossata</taxon>
        <taxon>Ditrysia</taxon>
        <taxon>Tineoidea</taxon>
        <taxon>Psychidae</taxon>
        <taxon>Oiketicinae</taxon>
        <taxon>Eumeta</taxon>
    </lineage>
</organism>
<keyword evidence="3" id="KW-1185">Reference proteome</keyword>
<evidence type="ECO:0000313" key="2">
    <source>
        <dbReference type="EMBL" id="GBP51612.1"/>
    </source>
</evidence>
<feature type="region of interest" description="Disordered" evidence="1">
    <location>
        <begin position="1"/>
        <end position="20"/>
    </location>
</feature>
<dbReference type="EMBL" id="BGZK01000584">
    <property type="protein sequence ID" value="GBP51612.1"/>
    <property type="molecule type" value="Genomic_DNA"/>
</dbReference>
<proteinExistence type="predicted"/>
<dbReference type="Proteomes" id="UP000299102">
    <property type="component" value="Unassembled WGS sequence"/>
</dbReference>
<evidence type="ECO:0000256" key="1">
    <source>
        <dbReference type="SAM" id="MobiDB-lite"/>
    </source>
</evidence>
<dbReference type="AlphaFoldDB" id="A0A4C1WM96"/>
<protein>
    <submittedName>
        <fullName evidence="2">Uncharacterized protein</fullName>
    </submittedName>
</protein>
<name>A0A4C1WM96_EUMVA</name>
<accession>A0A4C1WM96</accession>